<feature type="repeat" description="WD" evidence="6">
    <location>
        <begin position="240"/>
        <end position="281"/>
    </location>
</feature>
<dbReference type="GO" id="GO:0032040">
    <property type="term" value="C:small-subunit processome"/>
    <property type="evidence" value="ECO:0007669"/>
    <property type="project" value="TreeGrafter"/>
</dbReference>
<comment type="subcellular location">
    <subcellularLocation>
        <location evidence="1">Nucleus</location>
        <location evidence="1">Nucleolus</location>
    </subcellularLocation>
</comment>
<evidence type="ECO:0000256" key="4">
    <source>
        <dbReference type="ARBA" id="ARBA00022737"/>
    </source>
</evidence>
<dbReference type="GO" id="GO:0030686">
    <property type="term" value="C:90S preribosome"/>
    <property type="evidence" value="ECO:0007669"/>
    <property type="project" value="TreeGrafter"/>
</dbReference>
<feature type="compositionally biased region" description="Basic and acidic residues" evidence="7">
    <location>
        <begin position="610"/>
        <end position="630"/>
    </location>
</feature>
<dbReference type="PANTHER" id="PTHR14927:SF0">
    <property type="entry name" value="NUCLEOLAR PROTEIN 10"/>
    <property type="match status" value="1"/>
</dbReference>
<dbReference type="PANTHER" id="PTHR14927">
    <property type="entry name" value="NUCLEOLAR PROTEIN 10"/>
    <property type="match status" value="1"/>
</dbReference>
<feature type="domain" description="Nucleolar protein 10-like N-terminal" evidence="10">
    <location>
        <begin position="19"/>
        <end position="382"/>
    </location>
</feature>
<dbReference type="Pfam" id="PF08159">
    <property type="entry name" value="NUC153"/>
    <property type="match status" value="1"/>
</dbReference>
<proteinExistence type="inferred from homology"/>
<evidence type="ECO:0000256" key="6">
    <source>
        <dbReference type="PROSITE-ProRule" id="PRU00221"/>
    </source>
</evidence>
<evidence type="ECO:0000313" key="11">
    <source>
        <dbReference type="EMBL" id="KAK3350138.1"/>
    </source>
</evidence>
<protein>
    <submittedName>
        <fullName evidence="11">WD40-repeat-containing domain protein</fullName>
    </submittedName>
</protein>
<keyword evidence="12" id="KW-1185">Reference proteome</keyword>
<keyword evidence="4" id="KW-0677">Repeat</keyword>
<dbReference type="Pfam" id="PF23097">
    <property type="entry name" value="NOL10_2nd"/>
    <property type="match status" value="1"/>
</dbReference>
<sequence>MKLSNPGQVPIYTVSGPSTARPLPDWLTRRRNRSAKHDPGAVNNFELLQEFEFEEASNCVRVSEDGNWVMSSGTYKPQFHVHSTQELSLSFSRHTKSENTTFLMLSQDYTKSIHLQSDRSLEFHTPMGCHYEIRLPRFGRDLAYLRQSTEVLVPSVGLSSDGSGLGEVFRLDLERGQFLRPWQVDVGGDDSDSGLQGGINVGCVNVAAVAESTHGLCAFGTSIGTVEFFDPRSKGRVAILSSQDGEVTALDYSKDGLSLALGTSTGQIRVFDLRNPRPLLKRDQGMGLAIKNLIHLNTPTGDRKLLSADKRIIKIWDEQSGDLWTSIEPMVDINFVTHCPDSGMIMTANEGKQMHSFFIPDLGLAPRWCHFLDNLVHEMETETRTETYDEYKFLTVPELKALNLAHLIGKTSVLRPYMHGYFVNAKFYDQARLIANPYIWEEERAKRVKEKVEKERASRIRGVKKVKVNQKLADKIIKRQENRETVDVKAGILGDDRFGKIFEDEAFKVDETSHEFRALNPSTIVKGADGYMPHDLGNDAPSEVDSDDSRDDEKPSDKVVMQISSSKAKGGQTKDTAIGSRSQKNTRVTKPRSGDLVGEKQVTFVPQSKSKKEGKPEPDAPVDKHYEGRRSASTNTFRRI</sequence>
<dbReference type="InterPro" id="IPR036322">
    <property type="entry name" value="WD40_repeat_dom_sf"/>
</dbReference>
<gene>
    <name evidence="11" type="ORF">B0T25DRAFT_459072</name>
</gene>
<dbReference type="InterPro" id="IPR015943">
    <property type="entry name" value="WD40/YVTN_repeat-like_dom_sf"/>
</dbReference>
<dbReference type="InterPro" id="IPR012580">
    <property type="entry name" value="NUC153"/>
</dbReference>
<evidence type="ECO:0000259" key="8">
    <source>
        <dbReference type="Pfam" id="PF08159"/>
    </source>
</evidence>
<dbReference type="Proteomes" id="UP001275084">
    <property type="component" value="Unassembled WGS sequence"/>
</dbReference>
<name>A0AAJ0MD32_9PEZI</name>
<dbReference type="Pfam" id="PF23098">
    <property type="entry name" value="Beta-prop_NOL10_N"/>
    <property type="match status" value="1"/>
</dbReference>
<comment type="caution">
    <text evidence="11">The sequence shown here is derived from an EMBL/GenBank/DDBJ whole genome shotgun (WGS) entry which is preliminary data.</text>
</comment>
<dbReference type="EMBL" id="JAUIQD010000005">
    <property type="protein sequence ID" value="KAK3350138.1"/>
    <property type="molecule type" value="Genomic_DNA"/>
</dbReference>
<dbReference type="InterPro" id="IPR040382">
    <property type="entry name" value="NOL10/Enp2"/>
</dbReference>
<dbReference type="PROSITE" id="PS50082">
    <property type="entry name" value="WD_REPEATS_2"/>
    <property type="match status" value="1"/>
</dbReference>
<feature type="domain" description="Nucleolar protein 10-like second" evidence="9">
    <location>
        <begin position="388"/>
        <end position="436"/>
    </location>
</feature>
<reference evidence="11" key="2">
    <citation type="submission" date="2023-06" db="EMBL/GenBank/DDBJ databases">
        <authorList>
            <consortium name="Lawrence Berkeley National Laboratory"/>
            <person name="Haridas S."/>
            <person name="Hensen N."/>
            <person name="Bonometti L."/>
            <person name="Westerberg I."/>
            <person name="Brannstrom I.O."/>
            <person name="Guillou S."/>
            <person name="Cros-Aarteil S."/>
            <person name="Calhoun S."/>
            <person name="Kuo A."/>
            <person name="Mondo S."/>
            <person name="Pangilinan J."/>
            <person name="Riley R."/>
            <person name="Labutti K."/>
            <person name="Andreopoulos B."/>
            <person name="Lipzen A."/>
            <person name="Chen C."/>
            <person name="Yanf M."/>
            <person name="Daum C."/>
            <person name="Ng V."/>
            <person name="Clum A."/>
            <person name="Steindorff A."/>
            <person name="Ohm R."/>
            <person name="Martin F."/>
            <person name="Silar P."/>
            <person name="Natvig D."/>
            <person name="Lalanne C."/>
            <person name="Gautier V."/>
            <person name="Ament-Velasquez S.L."/>
            <person name="Kruys A."/>
            <person name="Hutchinson M.I."/>
            <person name="Powell A.J."/>
            <person name="Barry K."/>
            <person name="Miller A.N."/>
            <person name="Grigoriev I.V."/>
            <person name="Debuchy R."/>
            <person name="Gladieux P."/>
            <person name="Thoren M.H."/>
            <person name="Johannesson H."/>
        </authorList>
    </citation>
    <scope>NUCLEOTIDE SEQUENCE</scope>
    <source>
        <strain evidence="11">CBS 955.72</strain>
    </source>
</reference>
<accession>A0AAJ0MD32</accession>
<evidence type="ECO:0000259" key="9">
    <source>
        <dbReference type="Pfam" id="PF23097"/>
    </source>
</evidence>
<dbReference type="InterPro" id="IPR001680">
    <property type="entry name" value="WD40_rpt"/>
</dbReference>
<dbReference type="SUPFAM" id="SSF50978">
    <property type="entry name" value="WD40 repeat-like"/>
    <property type="match status" value="1"/>
</dbReference>
<evidence type="ECO:0000256" key="3">
    <source>
        <dbReference type="ARBA" id="ARBA00022574"/>
    </source>
</evidence>
<feature type="compositionally biased region" description="Polar residues" evidence="7">
    <location>
        <begin position="631"/>
        <end position="640"/>
    </location>
</feature>
<dbReference type="InterPro" id="IPR056550">
    <property type="entry name" value="NOL10_2nd"/>
</dbReference>
<keyword evidence="3 6" id="KW-0853">WD repeat</keyword>
<feature type="region of interest" description="Disordered" evidence="7">
    <location>
        <begin position="525"/>
        <end position="640"/>
    </location>
</feature>
<comment type="similarity">
    <text evidence="2">Belongs to the WD repeat NOL10/ENP2 family.</text>
</comment>
<feature type="compositionally biased region" description="Polar residues" evidence="7">
    <location>
        <begin position="562"/>
        <end position="588"/>
    </location>
</feature>
<dbReference type="AlphaFoldDB" id="A0AAJ0MD32"/>
<reference evidence="11" key="1">
    <citation type="journal article" date="2023" name="Mol. Phylogenet. Evol.">
        <title>Genome-scale phylogeny and comparative genomics of the fungal order Sordariales.</title>
        <authorList>
            <person name="Hensen N."/>
            <person name="Bonometti L."/>
            <person name="Westerberg I."/>
            <person name="Brannstrom I.O."/>
            <person name="Guillou S."/>
            <person name="Cros-Aarteil S."/>
            <person name="Calhoun S."/>
            <person name="Haridas S."/>
            <person name="Kuo A."/>
            <person name="Mondo S."/>
            <person name="Pangilinan J."/>
            <person name="Riley R."/>
            <person name="LaButti K."/>
            <person name="Andreopoulos B."/>
            <person name="Lipzen A."/>
            <person name="Chen C."/>
            <person name="Yan M."/>
            <person name="Daum C."/>
            <person name="Ng V."/>
            <person name="Clum A."/>
            <person name="Steindorff A."/>
            <person name="Ohm R.A."/>
            <person name="Martin F."/>
            <person name="Silar P."/>
            <person name="Natvig D.O."/>
            <person name="Lalanne C."/>
            <person name="Gautier V."/>
            <person name="Ament-Velasquez S.L."/>
            <person name="Kruys A."/>
            <person name="Hutchinson M.I."/>
            <person name="Powell A.J."/>
            <person name="Barry K."/>
            <person name="Miller A.N."/>
            <person name="Grigoriev I.V."/>
            <person name="Debuchy R."/>
            <person name="Gladieux P."/>
            <person name="Hiltunen Thoren M."/>
            <person name="Johannesson H."/>
        </authorList>
    </citation>
    <scope>NUCLEOTIDE SEQUENCE</scope>
    <source>
        <strain evidence="11">CBS 955.72</strain>
    </source>
</reference>
<dbReference type="Gene3D" id="2.130.10.10">
    <property type="entry name" value="YVTN repeat-like/Quinoprotein amine dehydrogenase"/>
    <property type="match status" value="1"/>
</dbReference>
<feature type="domain" description="NUC153" evidence="8">
    <location>
        <begin position="495"/>
        <end position="523"/>
    </location>
</feature>
<evidence type="ECO:0000256" key="5">
    <source>
        <dbReference type="ARBA" id="ARBA00023242"/>
    </source>
</evidence>
<keyword evidence="5" id="KW-0539">Nucleus</keyword>
<dbReference type="GO" id="GO:0000462">
    <property type="term" value="P:maturation of SSU-rRNA from tricistronic rRNA transcript (SSU-rRNA, 5.8S rRNA, LSU-rRNA)"/>
    <property type="evidence" value="ECO:0007669"/>
    <property type="project" value="TreeGrafter"/>
</dbReference>
<dbReference type="InterPro" id="IPR056551">
    <property type="entry name" value="Beta-prop_NOL10_N"/>
</dbReference>
<evidence type="ECO:0000256" key="7">
    <source>
        <dbReference type="SAM" id="MobiDB-lite"/>
    </source>
</evidence>
<evidence type="ECO:0000256" key="2">
    <source>
        <dbReference type="ARBA" id="ARBA00005264"/>
    </source>
</evidence>
<evidence type="ECO:0000259" key="10">
    <source>
        <dbReference type="Pfam" id="PF23098"/>
    </source>
</evidence>
<organism evidence="11 12">
    <name type="scientific">Lasiosphaeria hispida</name>
    <dbReference type="NCBI Taxonomy" id="260671"/>
    <lineage>
        <taxon>Eukaryota</taxon>
        <taxon>Fungi</taxon>
        <taxon>Dikarya</taxon>
        <taxon>Ascomycota</taxon>
        <taxon>Pezizomycotina</taxon>
        <taxon>Sordariomycetes</taxon>
        <taxon>Sordariomycetidae</taxon>
        <taxon>Sordariales</taxon>
        <taxon>Lasiosphaeriaceae</taxon>
        <taxon>Lasiosphaeria</taxon>
    </lineage>
</organism>
<evidence type="ECO:0000313" key="12">
    <source>
        <dbReference type="Proteomes" id="UP001275084"/>
    </source>
</evidence>
<evidence type="ECO:0000256" key="1">
    <source>
        <dbReference type="ARBA" id="ARBA00004604"/>
    </source>
</evidence>